<protein>
    <submittedName>
        <fullName evidence="2">Uncharacterized protein</fullName>
    </submittedName>
</protein>
<proteinExistence type="predicted"/>
<sequence length="104" mass="11941">MFTVVVALLALVATFLQTKTSGREAGRAYRAAVDWWNSEDELVAEQRWWWRRWATRRELRSWRDQDTAAGIRHVQSVLVGWMLLLLVAIMGLGKAIWDVAAATL</sequence>
<accession>A0ABP9JPQ2</accession>
<keyword evidence="1" id="KW-0472">Membrane</keyword>
<keyword evidence="3" id="KW-1185">Reference proteome</keyword>
<keyword evidence="1" id="KW-1133">Transmembrane helix</keyword>
<dbReference type="Proteomes" id="UP001500427">
    <property type="component" value="Unassembled WGS sequence"/>
</dbReference>
<evidence type="ECO:0000256" key="1">
    <source>
        <dbReference type="SAM" id="Phobius"/>
    </source>
</evidence>
<evidence type="ECO:0000313" key="2">
    <source>
        <dbReference type="EMBL" id="GAA5036746.1"/>
    </source>
</evidence>
<feature type="transmembrane region" description="Helical" evidence="1">
    <location>
        <begin position="78"/>
        <end position="97"/>
    </location>
</feature>
<comment type="caution">
    <text evidence="2">The sequence shown here is derived from an EMBL/GenBank/DDBJ whole genome shotgun (WGS) entry which is preliminary data.</text>
</comment>
<name>A0ABP9JPQ2_9MICO</name>
<organism evidence="2 3">
    <name type="scientific">Terrabacter aeriphilus</name>
    <dbReference type="NCBI Taxonomy" id="515662"/>
    <lineage>
        <taxon>Bacteria</taxon>
        <taxon>Bacillati</taxon>
        <taxon>Actinomycetota</taxon>
        <taxon>Actinomycetes</taxon>
        <taxon>Micrococcales</taxon>
        <taxon>Intrasporangiaceae</taxon>
        <taxon>Terrabacter</taxon>
    </lineage>
</organism>
<keyword evidence="1" id="KW-0812">Transmembrane</keyword>
<dbReference type="RefSeq" id="WP_345509302.1">
    <property type="nucleotide sequence ID" value="NZ_BAABIW010000033.1"/>
</dbReference>
<evidence type="ECO:0000313" key="3">
    <source>
        <dbReference type="Proteomes" id="UP001500427"/>
    </source>
</evidence>
<dbReference type="EMBL" id="BAABIW010000033">
    <property type="protein sequence ID" value="GAA5036746.1"/>
    <property type="molecule type" value="Genomic_DNA"/>
</dbReference>
<reference evidence="3" key="1">
    <citation type="journal article" date="2019" name="Int. J. Syst. Evol. Microbiol.">
        <title>The Global Catalogue of Microorganisms (GCM) 10K type strain sequencing project: providing services to taxonomists for standard genome sequencing and annotation.</title>
        <authorList>
            <consortium name="The Broad Institute Genomics Platform"/>
            <consortium name="The Broad Institute Genome Sequencing Center for Infectious Disease"/>
            <person name="Wu L."/>
            <person name="Ma J."/>
        </authorList>
    </citation>
    <scope>NUCLEOTIDE SEQUENCE [LARGE SCALE GENOMIC DNA]</scope>
    <source>
        <strain evidence="3">JCM 17687</strain>
    </source>
</reference>
<gene>
    <name evidence="2" type="ORF">GCM10023258_39770</name>
</gene>